<dbReference type="GO" id="GO:0043720">
    <property type="term" value="F:3-keto-5-aminohexanoate cleavage activity"/>
    <property type="evidence" value="ECO:0007669"/>
    <property type="project" value="InterPro"/>
</dbReference>
<dbReference type="Gene3D" id="3.20.20.70">
    <property type="entry name" value="Aldolase class I"/>
    <property type="match status" value="2"/>
</dbReference>
<proteinExistence type="predicted"/>
<dbReference type="Proteomes" id="UP000239203">
    <property type="component" value="Unassembled WGS sequence"/>
</dbReference>
<dbReference type="InterPro" id="IPR013785">
    <property type="entry name" value="Aldolase_TIM"/>
</dbReference>
<dbReference type="RefSeq" id="WP_104481971.1">
    <property type="nucleotide sequence ID" value="NZ_CP154825.1"/>
</dbReference>
<dbReference type="OrthoDB" id="3424160at2"/>
<dbReference type="PANTHER" id="PTHR37418">
    <property type="entry name" value="3-KETO-5-AMINOHEXANOATE CLEAVAGE ENZYME-RELATED"/>
    <property type="match status" value="1"/>
</dbReference>
<evidence type="ECO:0000313" key="1">
    <source>
        <dbReference type="EMBL" id="PPK64292.1"/>
    </source>
</evidence>
<name>A0A2S6GGF4_9PSEU</name>
<dbReference type="PANTHER" id="PTHR37418:SF1">
    <property type="entry name" value="3-KETO-5-AMINOHEXANOATE CLEAVAGE PROTEIN"/>
    <property type="match status" value="1"/>
</dbReference>
<evidence type="ECO:0000313" key="2">
    <source>
        <dbReference type="Proteomes" id="UP000239203"/>
    </source>
</evidence>
<comment type="caution">
    <text evidence="1">The sequence shown here is derived from an EMBL/GenBank/DDBJ whole genome shotgun (WGS) entry which is preliminary data.</text>
</comment>
<reference evidence="1 2" key="1">
    <citation type="submission" date="2018-02" db="EMBL/GenBank/DDBJ databases">
        <title>Genomic Encyclopedia of Archaeal and Bacterial Type Strains, Phase II (KMG-II): from individual species to whole genera.</title>
        <authorList>
            <person name="Goeker M."/>
        </authorList>
    </citation>
    <scope>NUCLEOTIDE SEQUENCE [LARGE SCALE GENOMIC DNA]</scope>
    <source>
        <strain evidence="1 2">YU 961-1</strain>
    </source>
</reference>
<dbReference type="InterPro" id="IPR008567">
    <property type="entry name" value="BKACE"/>
</dbReference>
<dbReference type="Pfam" id="PF05853">
    <property type="entry name" value="BKACE"/>
    <property type="match status" value="1"/>
</dbReference>
<protein>
    <submittedName>
        <fullName evidence="1">Uncharacterized protein (DUF849 family)</fullName>
    </submittedName>
</protein>
<dbReference type="AlphaFoldDB" id="A0A2S6GGF4"/>
<gene>
    <name evidence="1" type="ORF">CLV40_12013</name>
</gene>
<organism evidence="1 2">
    <name type="scientific">Actinokineospora auranticolor</name>
    <dbReference type="NCBI Taxonomy" id="155976"/>
    <lineage>
        <taxon>Bacteria</taxon>
        <taxon>Bacillati</taxon>
        <taxon>Actinomycetota</taxon>
        <taxon>Actinomycetes</taxon>
        <taxon>Pseudonocardiales</taxon>
        <taxon>Pseudonocardiaceae</taxon>
        <taxon>Actinokineospora</taxon>
    </lineage>
</organism>
<dbReference type="EMBL" id="PTIX01000020">
    <property type="protein sequence ID" value="PPK64292.1"/>
    <property type="molecule type" value="Genomic_DNA"/>
</dbReference>
<keyword evidence="2" id="KW-1185">Reference proteome</keyword>
<sequence length="240" mass="24700">MPRTVQACLNGTRSTTDHPAVPITGWQVARAAAEVAELGVDAVHLHPRDAAGAETLVGSELAGTVAAVRAVAPAMAVGVTTGAWIVPDPRRRAALVAGWVALAAGRPDFASVNVHEPGWWEVCAAAHEAGVEVELGVYDPGAARTLRDRGLPPGAVRVLAEVQPTEPGEAAEAAGELLDALSWVTLPVLLHGEGDSAWTVLAEANNRGLATRIGLEDTLDLPDGTRAPDNTALVRAALDA</sequence>
<accession>A0A2S6GGF4</accession>